<proteinExistence type="predicted"/>
<sequence length="199" mass="20708">MHTRRLSWMLCAAALAGCAHGGVGAIAPEPAGVVPAPGTSAAAVPAPSAASAAAPAAPGEIGVTLAVTPIGDMLRRVGGQTQAAADADEQRLRALGTARSALQRVHLAYLLMARAAPSVEQANQALELLAGLDQPSADAGARQFVRVLQRLARQTLQLAQQRAELGRANRQIADLQDKITQIKNLEVQLQDRRKQGQTP</sequence>
<feature type="coiled-coil region" evidence="1">
    <location>
        <begin position="151"/>
        <end position="195"/>
    </location>
</feature>
<protein>
    <recommendedName>
        <fullName evidence="3">Lipoprotein</fullName>
    </recommendedName>
</protein>
<evidence type="ECO:0000313" key="2">
    <source>
        <dbReference type="EMBL" id="OIQ87874.1"/>
    </source>
</evidence>
<accession>A0A1J5QX62</accession>
<dbReference type="PROSITE" id="PS51257">
    <property type="entry name" value="PROKAR_LIPOPROTEIN"/>
    <property type="match status" value="1"/>
</dbReference>
<evidence type="ECO:0000256" key="1">
    <source>
        <dbReference type="SAM" id="Coils"/>
    </source>
</evidence>
<gene>
    <name evidence="2" type="ORF">GALL_302380</name>
</gene>
<name>A0A1J5QX62_9ZZZZ</name>
<evidence type="ECO:0008006" key="3">
    <source>
        <dbReference type="Google" id="ProtNLM"/>
    </source>
</evidence>
<organism evidence="2">
    <name type="scientific">mine drainage metagenome</name>
    <dbReference type="NCBI Taxonomy" id="410659"/>
    <lineage>
        <taxon>unclassified sequences</taxon>
        <taxon>metagenomes</taxon>
        <taxon>ecological metagenomes</taxon>
    </lineage>
</organism>
<dbReference type="EMBL" id="MLJW01000399">
    <property type="protein sequence ID" value="OIQ87874.1"/>
    <property type="molecule type" value="Genomic_DNA"/>
</dbReference>
<comment type="caution">
    <text evidence="2">The sequence shown here is derived from an EMBL/GenBank/DDBJ whole genome shotgun (WGS) entry which is preliminary data.</text>
</comment>
<keyword evidence="1" id="KW-0175">Coiled coil</keyword>
<dbReference type="AlphaFoldDB" id="A0A1J5QX62"/>
<reference evidence="2" key="1">
    <citation type="submission" date="2016-10" db="EMBL/GenBank/DDBJ databases">
        <title>Sequence of Gallionella enrichment culture.</title>
        <authorList>
            <person name="Poehlein A."/>
            <person name="Muehling M."/>
            <person name="Daniel R."/>
        </authorList>
    </citation>
    <scope>NUCLEOTIDE SEQUENCE</scope>
</reference>